<evidence type="ECO:0000313" key="1">
    <source>
        <dbReference type="EMBL" id="CAB5331212.1"/>
    </source>
</evidence>
<dbReference type="OrthoDB" id="10362514at2759"/>
<dbReference type="EMBL" id="CAGKOT010000004">
    <property type="protein sequence ID" value="CAB5331212.1"/>
    <property type="molecule type" value="Genomic_DNA"/>
</dbReference>
<dbReference type="AlphaFoldDB" id="A0A915YSS9"/>
<accession>A0A915YSS9</accession>
<name>A0A915YSS9_9GLOM</name>
<gene>
    <name evidence="1" type="ORF">CHRIB12_LOCUS2926</name>
</gene>
<comment type="caution">
    <text evidence="1">The sequence shown here is derived from an EMBL/GenBank/DDBJ whole genome shotgun (WGS) entry which is preliminary data.</text>
</comment>
<protein>
    <submittedName>
        <fullName evidence="1">Uncharacterized protein</fullName>
    </submittedName>
</protein>
<organism evidence="1 2">
    <name type="scientific">Rhizophagus irregularis</name>
    <dbReference type="NCBI Taxonomy" id="588596"/>
    <lineage>
        <taxon>Eukaryota</taxon>
        <taxon>Fungi</taxon>
        <taxon>Fungi incertae sedis</taxon>
        <taxon>Mucoromycota</taxon>
        <taxon>Glomeromycotina</taxon>
        <taxon>Glomeromycetes</taxon>
        <taxon>Glomerales</taxon>
        <taxon>Glomeraceae</taxon>
        <taxon>Rhizophagus</taxon>
    </lineage>
</organism>
<evidence type="ECO:0000313" key="2">
    <source>
        <dbReference type="Proteomes" id="UP000684084"/>
    </source>
</evidence>
<proteinExistence type="predicted"/>
<sequence>MSLYERGSAHKLFYRQLNHLAMVKPRLNKKFKRAKKLLNNKKEDLKNAGTFWKSKKKNHETSIVSLSTKRRQLINCTISKSDSNQVKDFGEDVQLIVFVLGHVKIMMDS</sequence>
<dbReference type="Proteomes" id="UP000684084">
    <property type="component" value="Unassembled WGS sequence"/>
</dbReference>
<reference evidence="1" key="1">
    <citation type="submission" date="2020-05" db="EMBL/GenBank/DDBJ databases">
        <authorList>
            <person name="Rincon C."/>
            <person name="Sanders R I."/>
            <person name="Robbins C."/>
            <person name="Chaturvedi A."/>
        </authorList>
    </citation>
    <scope>NUCLEOTIDE SEQUENCE</scope>
    <source>
        <strain evidence="1">CHB12</strain>
    </source>
</reference>